<accession>A0ABW1EM04</accession>
<feature type="domain" description="EF-hand" evidence="1">
    <location>
        <begin position="33"/>
        <end position="68"/>
    </location>
</feature>
<dbReference type="RefSeq" id="WP_263333249.1">
    <property type="nucleotide sequence ID" value="NZ_JAGSYH010000001.1"/>
</dbReference>
<dbReference type="Proteomes" id="UP001596091">
    <property type="component" value="Unassembled WGS sequence"/>
</dbReference>
<protein>
    <submittedName>
        <fullName evidence="2">ThuA domain-containing protein</fullName>
    </submittedName>
</protein>
<dbReference type="InterPro" id="IPR018247">
    <property type="entry name" value="EF_Hand_1_Ca_BS"/>
</dbReference>
<dbReference type="PROSITE" id="PS50222">
    <property type="entry name" value="EF_HAND_2"/>
    <property type="match status" value="1"/>
</dbReference>
<dbReference type="Pfam" id="PF06283">
    <property type="entry name" value="ThuA"/>
    <property type="match status" value="2"/>
</dbReference>
<dbReference type="InterPro" id="IPR011992">
    <property type="entry name" value="EF-hand-dom_pair"/>
</dbReference>
<keyword evidence="3" id="KW-1185">Reference proteome</keyword>
<reference evidence="3" key="1">
    <citation type="journal article" date="2019" name="Int. J. Syst. Evol. Microbiol.">
        <title>The Global Catalogue of Microorganisms (GCM) 10K type strain sequencing project: providing services to taxonomists for standard genome sequencing and annotation.</title>
        <authorList>
            <consortium name="The Broad Institute Genomics Platform"/>
            <consortium name="The Broad Institute Genome Sequencing Center for Infectious Disease"/>
            <person name="Wu L."/>
            <person name="Ma J."/>
        </authorList>
    </citation>
    <scope>NUCLEOTIDE SEQUENCE [LARGE SCALE GENOMIC DNA]</scope>
    <source>
        <strain evidence="3">JCM 4087</strain>
    </source>
</reference>
<evidence type="ECO:0000259" key="1">
    <source>
        <dbReference type="PROSITE" id="PS50222"/>
    </source>
</evidence>
<dbReference type="Pfam" id="PF13202">
    <property type="entry name" value="EF-hand_5"/>
    <property type="match status" value="2"/>
</dbReference>
<dbReference type="Gene3D" id="1.10.238.10">
    <property type="entry name" value="EF-hand"/>
    <property type="match status" value="1"/>
</dbReference>
<dbReference type="PANTHER" id="PTHR40469">
    <property type="entry name" value="SECRETED GLYCOSYL HYDROLASE"/>
    <property type="match status" value="1"/>
</dbReference>
<dbReference type="InterPro" id="IPR029062">
    <property type="entry name" value="Class_I_gatase-like"/>
</dbReference>
<gene>
    <name evidence="2" type="ORF">ACFPT7_19205</name>
</gene>
<proteinExistence type="predicted"/>
<dbReference type="InterPro" id="IPR029010">
    <property type="entry name" value="ThuA-like"/>
</dbReference>
<dbReference type="EMBL" id="JBHSPH010000010">
    <property type="protein sequence ID" value="MFC5864443.1"/>
    <property type="molecule type" value="Genomic_DNA"/>
</dbReference>
<comment type="caution">
    <text evidence="2">The sequence shown here is derived from an EMBL/GenBank/DDBJ whole genome shotgun (WGS) entry which is preliminary data.</text>
</comment>
<dbReference type="PROSITE" id="PS00018">
    <property type="entry name" value="EF_HAND_1"/>
    <property type="match status" value="1"/>
</dbReference>
<dbReference type="SUPFAM" id="SSF52317">
    <property type="entry name" value="Class I glutamine amidotransferase-like"/>
    <property type="match status" value="1"/>
</dbReference>
<evidence type="ECO:0000313" key="3">
    <source>
        <dbReference type="Proteomes" id="UP001596091"/>
    </source>
</evidence>
<dbReference type="SUPFAM" id="SSF47473">
    <property type="entry name" value="EF-hand"/>
    <property type="match status" value="1"/>
</dbReference>
<name>A0ABW1EM04_9BACT</name>
<organism evidence="2 3">
    <name type="scientific">Acidicapsa dinghuensis</name>
    <dbReference type="NCBI Taxonomy" id="2218256"/>
    <lineage>
        <taxon>Bacteria</taxon>
        <taxon>Pseudomonadati</taxon>
        <taxon>Acidobacteriota</taxon>
        <taxon>Terriglobia</taxon>
        <taxon>Terriglobales</taxon>
        <taxon>Acidobacteriaceae</taxon>
        <taxon>Acidicapsa</taxon>
    </lineage>
</organism>
<dbReference type="PANTHER" id="PTHR40469:SF2">
    <property type="entry name" value="GALACTOSE-BINDING DOMAIN-LIKE SUPERFAMILY PROTEIN"/>
    <property type="match status" value="1"/>
</dbReference>
<dbReference type="Gene3D" id="3.40.50.880">
    <property type="match status" value="2"/>
</dbReference>
<evidence type="ECO:0000313" key="2">
    <source>
        <dbReference type="EMBL" id="MFC5864443.1"/>
    </source>
</evidence>
<dbReference type="InterPro" id="IPR002048">
    <property type="entry name" value="EF_hand_dom"/>
</dbReference>
<sequence>MRHTRFIATTCISTGAAVLLAFGIAGLRAQGQGGGRTAEAFFAALDTNKDGTLTRPEMESGFSSWFTDWDKTHSGALTQSQIRDGISTLLPAPPAVKPGQANTFNPAGNSTPIAVPQAAVDAMMAALPTTPGAKPMHARRVLVMAHTGAGGFVHASISLAAKAVEALGNQGGLWTTTVSYDAADINTDNLKKYDAIFLDSTTACFLDDPDPAVTAARRAAFLNFVRSGKGIAGIHAATDAYHTDCLASEATAKNGGPGLNVGALVLASRIVTAADKDNDGTVSQQEWTALADDWFQKLDTANTGKVTDADFVAHFNSLLPPLDMRRLGLESKPVLQWTEFNTLIGGYFKFHWPDPQLITVKIDDPNSPLTAMFHGKEFEIHDETYTFEQESFSRRNVHVLTSIDYDKMSAEDKAKEEHPRTDGDYALSYIRREGKGRVFYEGHGHSYRVYAMTPMLEHIRAGIQYALGDLKADDSPSVK</sequence>